<protein>
    <submittedName>
        <fullName evidence="2">Uncharacterized protein</fullName>
    </submittedName>
</protein>
<dbReference type="Proteomes" id="UP001189429">
    <property type="component" value="Unassembled WGS sequence"/>
</dbReference>
<evidence type="ECO:0000313" key="2">
    <source>
        <dbReference type="EMBL" id="CAK0838642.1"/>
    </source>
</evidence>
<evidence type="ECO:0000256" key="1">
    <source>
        <dbReference type="SAM" id="MobiDB-lite"/>
    </source>
</evidence>
<feature type="non-terminal residue" evidence="2">
    <location>
        <position position="1"/>
    </location>
</feature>
<proteinExistence type="predicted"/>
<dbReference type="EMBL" id="CAUYUJ010014238">
    <property type="protein sequence ID" value="CAK0838642.1"/>
    <property type="molecule type" value="Genomic_DNA"/>
</dbReference>
<feature type="compositionally biased region" description="Low complexity" evidence="1">
    <location>
        <begin position="120"/>
        <end position="137"/>
    </location>
</feature>
<feature type="region of interest" description="Disordered" evidence="1">
    <location>
        <begin position="88"/>
        <end position="149"/>
    </location>
</feature>
<comment type="caution">
    <text evidence="2">The sequence shown here is derived from an EMBL/GenBank/DDBJ whole genome shotgun (WGS) entry which is preliminary data.</text>
</comment>
<keyword evidence="3" id="KW-1185">Reference proteome</keyword>
<organism evidence="2 3">
    <name type="scientific">Prorocentrum cordatum</name>
    <dbReference type="NCBI Taxonomy" id="2364126"/>
    <lineage>
        <taxon>Eukaryota</taxon>
        <taxon>Sar</taxon>
        <taxon>Alveolata</taxon>
        <taxon>Dinophyceae</taxon>
        <taxon>Prorocentrales</taxon>
        <taxon>Prorocentraceae</taxon>
        <taxon>Prorocentrum</taxon>
    </lineage>
</organism>
<evidence type="ECO:0000313" key="3">
    <source>
        <dbReference type="Proteomes" id="UP001189429"/>
    </source>
</evidence>
<gene>
    <name evidence="2" type="ORF">PCOR1329_LOCUS34543</name>
</gene>
<name>A0ABN9T119_9DINO</name>
<accession>A0ABN9T119</accession>
<sequence>EDYLRCGPTESMPTALAQALGAGLALEAGRSSRHQRLDVSVCSTQLSDTLLLDGSSRLFSEAVASPPPAHAPARDAMTLSEAVSWPPYSGTVDRGPTGLGAGAGAWSGLPTGPLGPADGASRSPKAAGRPRAAAAGGAPSGNLRAVPWPASRSSPILPFTNMKGGQRAPTKWGDPLSLSMDQDSFAKGYIPCMLPGLPSREKRPRAAVL</sequence>
<reference evidence="2" key="1">
    <citation type="submission" date="2023-10" db="EMBL/GenBank/DDBJ databases">
        <authorList>
            <person name="Chen Y."/>
            <person name="Shah S."/>
            <person name="Dougan E. K."/>
            <person name="Thang M."/>
            <person name="Chan C."/>
        </authorList>
    </citation>
    <scope>NUCLEOTIDE SEQUENCE [LARGE SCALE GENOMIC DNA]</scope>
</reference>